<feature type="transmembrane region" description="Helical" evidence="1">
    <location>
        <begin position="20"/>
        <end position="39"/>
    </location>
</feature>
<keyword evidence="3" id="KW-1185">Reference proteome</keyword>
<dbReference type="EMBL" id="LANX01000001">
    <property type="protein sequence ID" value="KJV68731.1"/>
    <property type="molecule type" value="Genomic_DNA"/>
</dbReference>
<proteinExistence type="predicted"/>
<dbReference type="AlphaFoldDB" id="A0A0F3NLT3"/>
<dbReference type="Proteomes" id="UP000033562">
    <property type="component" value="Unassembled WGS sequence"/>
</dbReference>
<keyword evidence="1" id="KW-0472">Membrane</keyword>
<accession>A0A0F3NLT3</accession>
<evidence type="ECO:0000313" key="3">
    <source>
        <dbReference type="Proteomes" id="UP000033562"/>
    </source>
</evidence>
<comment type="caution">
    <text evidence="2">The sequence shown here is derived from an EMBL/GenBank/DDBJ whole genome shotgun (WGS) entry which is preliminary data.</text>
</comment>
<gene>
    <name evidence="2" type="ORF">NLO413_0092</name>
</gene>
<keyword evidence="1" id="KW-0812">Transmembrane</keyword>
<evidence type="ECO:0000313" key="2">
    <source>
        <dbReference type="EMBL" id="KJV68731.1"/>
    </source>
</evidence>
<reference evidence="2 3" key="1">
    <citation type="submission" date="2015-02" db="EMBL/GenBank/DDBJ databases">
        <title>Genome Sequencing of Rickettsiales.</title>
        <authorList>
            <person name="Daugherty S.C."/>
            <person name="Su Q."/>
            <person name="Abolude K."/>
            <person name="Beier-Sexton M."/>
            <person name="Carlyon J.A."/>
            <person name="Carter R."/>
            <person name="Day N.P."/>
            <person name="Dumler S.J."/>
            <person name="Dyachenko V."/>
            <person name="Godinez A."/>
            <person name="Kurtti T.J."/>
            <person name="Lichay M."/>
            <person name="Mullins K.E."/>
            <person name="Ott S."/>
            <person name="Pappas-Brown V."/>
            <person name="Paris D.H."/>
            <person name="Patel P."/>
            <person name="Richards A.L."/>
            <person name="Sadzewicz L."/>
            <person name="Sears K."/>
            <person name="Seidman D."/>
            <person name="Sengamalay N."/>
            <person name="Stenos J."/>
            <person name="Tallon L.J."/>
            <person name="Vincent G."/>
            <person name="Fraser C.M."/>
            <person name="Munderloh U."/>
            <person name="Dunning-Hotopp J.C."/>
        </authorList>
    </citation>
    <scope>NUCLEOTIDE SEQUENCE [LARGE SCALE GENOMIC DNA]</scope>
    <source>
        <strain evidence="2 3">RAC413</strain>
    </source>
</reference>
<organism evidence="2 3">
    <name type="scientific">Candidatus Neoehrlichia procyonis str. RAC413</name>
    <dbReference type="NCBI Taxonomy" id="1359163"/>
    <lineage>
        <taxon>Bacteria</taxon>
        <taxon>Pseudomonadati</taxon>
        <taxon>Pseudomonadota</taxon>
        <taxon>Alphaproteobacteria</taxon>
        <taxon>Rickettsiales</taxon>
        <taxon>Anaplasmataceae</taxon>
        <taxon>Candidatus Neoehrlichia</taxon>
    </lineage>
</organism>
<sequence length="40" mass="4798">MRTPVEMISYFACQFMFCKCINNTIFYDLLLVILWLISIC</sequence>
<keyword evidence="1" id="KW-1133">Transmembrane helix</keyword>
<evidence type="ECO:0000256" key="1">
    <source>
        <dbReference type="SAM" id="Phobius"/>
    </source>
</evidence>
<protein>
    <submittedName>
        <fullName evidence="2">Uncharacterized protein</fullName>
    </submittedName>
</protein>
<name>A0A0F3NLT3_9RICK</name>